<gene>
    <name evidence="4" type="ORF">YBN1229_v1_3532</name>
</gene>
<feature type="domain" description="Pyridoxamine 5'-phosphate oxidase N-terminal" evidence="2">
    <location>
        <begin position="208"/>
        <end position="316"/>
    </location>
</feature>
<name>A0A0D6JJG1_9HYPH</name>
<dbReference type="Pfam" id="PF01243">
    <property type="entry name" value="PNPOx_N"/>
    <property type="match status" value="1"/>
</dbReference>
<dbReference type="InterPro" id="IPR023393">
    <property type="entry name" value="START-like_dom_sf"/>
</dbReference>
<evidence type="ECO:0000259" key="2">
    <source>
        <dbReference type="Pfam" id="PF01243"/>
    </source>
</evidence>
<organism evidence="4 5">
    <name type="scientific">Candidatus Filomicrobium marinum</name>
    <dbReference type="NCBI Taxonomy" id="1608628"/>
    <lineage>
        <taxon>Bacteria</taxon>
        <taxon>Pseudomonadati</taxon>
        <taxon>Pseudomonadota</taxon>
        <taxon>Alphaproteobacteria</taxon>
        <taxon>Hyphomicrobiales</taxon>
        <taxon>Hyphomicrobiaceae</taxon>
        <taxon>Filomicrobium</taxon>
    </lineage>
</organism>
<dbReference type="Proteomes" id="UP000033187">
    <property type="component" value="Chromosome 1"/>
</dbReference>
<dbReference type="AlphaFoldDB" id="A0A0D6JJG1"/>
<dbReference type="InterPro" id="IPR011576">
    <property type="entry name" value="Pyridox_Oxase_N"/>
</dbReference>
<feature type="domain" description="Activator of Hsp90 ATPase homologue 1/2-like C-terminal" evidence="3">
    <location>
        <begin position="23"/>
        <end position="150"/>
    </location>
</feature>
<dbReference type="KEGG" id="fiy:BN1229_v1_3532"/>
<dbReference type="EMBL" id="LN829119">
    <property type="protein sequence ID" value="CPR22098.1"/>
    <property type="molecule type" value="Genomic_DNA"/>
</dbReference>
<dbReference type="SUPFAM" id="SSF55961">
    <property type="entry name" value="Bet v1-like"/>
    <property type="match status" value="1"/>
</dbReference>
<dbReference type="CDD" id="cd07814">
    <property type="entry name" value="SRPBCC_CalC_Aha1-like"/>
    <property type="match status" value="1"/>
</dbReference>
<dbReference type="Pfam" id="PF08327">
    <property type="entry name" value="AHSA1"/>
    <property type="match status" value="1"/>
</dbReference>
<comment type="similarity">
    <text evidence="1">Belongs to the AHA1 family.</text>
</comment>
<dbReference type="InterPro" id="IPR012349">
    <property type="entry name" value="Split_barrel_FMN-bd"/>
</dbReference>
<protein>
    <submittedName>
        <fullName evidence="4">Pyridoxamine 5'-phosphate oxidase-like protein</fullName>
    </submittedName>
</protein>
<dbReference type="Gene3D" id="2.30.110.10">
    <property type="entry name" value="Electron Transport, Fmn-binding Protein, Chain A"/>
    <property type="match status" value="1"/>
</dbReference>
<dbReference type="InterPro" id="IPR013538">
    <property type="entry name" value="ASHA1/2-like_C"/>
</dbReference>
<evidence type="ECO:0000256" key="1">
    <source>
        <dbReference type="ARBA" id="ARBA00006817"/>
    </source>
</evidence>
<dbReference type="PANTHER" id="PTHR42815:SF2">
    <property type="entry name" value="FAD-BINDING, PUTATIVE (AFU_ORTHOLOGUE AFUA_6G07600)-RELATED"/>
    <property type="match status" value="1"/>
</dbReference>
<dbReference type="PANTHER" id="PTHR42815">
    <property type="entry name" value="FAD-BINDING, PUTATIVE (AFU_ORTHOLOGUE AFUA_6G07600)-RELATED"/>
    <property type="match status" value="1"/>
</dbReference>
<dbReference type="KEGG" id="fil:BN1229_v1_2383"/>
<dbReference type="Gene3D" id="3.30.530.20">
    <property type="match status" value="1"/>
</dbReference>
<sequence length="375" mass="41870">MRTSARNRQKNVAVTLVRKIQSSSEAVFAAWTEPRLIAQWLAPGADSVTAVTADLRPGGQYRIDGLHGDGSAYSITGTYIEIIENKRVSITWTYDGPVSALRGATSLVIADLRRRSSDVTELTLSHEKLADREAAELYRINWSRCLEKLEPTSRLHLPIDQQEADNPSREFFTDEHRRLQDRNGTRKLADRLQALTVKHELNVVDAVFIARQNMFFLATTDADGQPSCSYKGGARGFVNIIDNKTLAFPDFDGNGMLISVGNISENGRVGLLFVDFEKQARLRVNGRAQIFTENDKLFSRYPGARSIVRIAIDAVFPNCPRYIHKMALVAESPFVPDGKHPVPRTDWKYLAAFSDVVSEDEAGVETDLDKALSRD</sequence>
<evidence type="ECO:0000259" key="3">
    <source>
        <dbReference type="Pfam" id="PF08327"/>
    </source>
</evidence>
<dbReference type="SUPFAM" id="SSF50475">
    <property type="entry name" value="FMN-binding split barrel"/>
    <property type="match status" value="1"/>
</dbReference>
<accession>A0A0D6JJG1</accession>
<keyword evidence="5" id="KW-1185">Reference proteome</keyword>
<proteinExistence type="inferred from homology"/>
<reference evidence="5" key="1">
    <citation type="submission" date="2015-02" db="EMBL/GenBank/DDBJ databases">
        <authorList>
            <person name="Chooi Y.-H."/>
        </authorList>
    </citation>
    <scope>NUCLEOTIDE SEQUENCE [LARGE SCALE GENOMIC DNA]</scope>
    <source>
        <strain evidence="5">strain Y</strain>
    </source>
</reference>
<evidence type="ECO:0000313" key="5">
    <source>
        <dbReference type="Proteomes" id="UP000033187"/>
    </source>
</evidence>
<evidence type="ECO:0000313" key="4">
    <source>
        <dbReference type="EMBL" id="CPR22098.1"/>
    </source>
</evidence>